<dbReference type="GO" id="GO:0016020">
    <property type="term" value="C:membrane"/>
    <property type="evidence" value="ECO:0007669"/>
    <property type="project" value="InterPro"/>
</dbReference>
<feature type="transmembrane region" description="Helical" evidence="1">
    <location>
        <begin position="35"/>
        <end position="53"/>
    </location>
</feature>
<gene>
    <name evidence="3" type="ORF">CAL26_14165</name>
</gene>
<comment type="caution">
    <text evidence="3">The sequence shown here is derived from an EMBL/GenBank/DDBJ whole genome shotgun (WGS) entry which is preliminary data.</text>
</comment>
<dbReference type="AlphaFoldDB" id="A0A261R2I7"/>
<accession>A0A261R2I7</accession>
<evidence type="ECO:0000259" key="2">
    <source>
        <dbReference type="Pfam" id="PF00892"/>
    </source>
</evidence>
<dbReference type="Pfam" id="PF00892">
    <property type="entry name" value="EamA"/>
    <property type="match status" value="1"/>
</dbReference>
<protein>
    <recommendedName>
        <fullName evidence="2">EamA domain-containing protein</fullName>
    </recommendedName>
</protein>
<dbReference type="RefSeq" id="WP_094847517.1">
    <property type="nucleotide sequence ID" value="NZ_NEVJ01000003.1"/>
</dbReference>
<name>A0A261R2I7_9BORD</name>
<dbReference type="Proteomes" id="UP000216857">
    <property type="component" value="Unassembled WGS sequence"/>
</dbReference>
<dbReference type="OrthoDB" id="5298131at2"/>
<evidence type="ECO:0000256" key="1">
    <source>
        <dbReference type="SAM" id="Phobius"/>
    </source>
</evidence>
<dbReference type="InterPro" id="IPR000620">
    <property type="entry name" value="EamA_dom"/>
</dbReference>
<dbReference type="EMBL" id="NEVJ01000003">
    <property type="protein sequence ID" value="OZI18830.1"/>
    <property type="molecule type" value="Genomic_DNA"/>
</dbReference>
<keyword evidence="4" id="KW-1185">Reference proteome</keyword>
<proteinExistence type="predicted"/>
<feature type="domain" description="EamA" evidence="2">
    <location>
        <begin position="36"/>
        <end position="87"/>
    </location>
</feature>
<reference evidence="3" key="1">
    <citation type="submission" date="2017-05" db="EMBL/GenBank/DDBJ databases">
        <title>Complete and WGS of Bordetella genogroups.</title>
        <authorList>
            <person name="Spilker T."/>
            <person name="Lipuma J."/>
        </authorList>
    </citation>
    <scope>NUCLEOTIDE SEQUENCE</scope>
    <source>
        <strain evidence="3">AU21707</strain>
    </source>
</reference>
<evidence type="ECO:0000313" key="3">
    <source>
        <dbReference type="EMBL" id="OZI18830.1"/>
    </source>
</evidence>
<organism evidence="3 4">
    <name type="scientific">Bordetella genomosp. 9</name>
    <dbReference type="NCBI Taxonomy" id="1416803"/>
    <lineage>
        <taxon>Bacteria</taxon>
        <taxon>Pseudomonadati</taxon>
        <taxon>Pseudomonadota</taxon>
        <taxon>Betaproteobacteria</taxon>
        <taxon>Burkholderiales</taxon>
        <taxon>Alcaligenaceae</taxon>
        <taxon>Bordetella</taxon>
    </lineage>
</organism>
<keyword evidence="1" id="KW-0472">Membrane</keyword>
<keyword evidence="1" id="KW-1133">Transmembrane helix</keyword>
<sequence>MSCIGNSIGAQPNKPARFARFAHFTRSAGLVTPRLRGYALLLAAIVLWGANWPVMKAGLAHVTPIWFSAVRFVLGAATLLALQGVTGTLRRRAA</sequence>
<feature type="transmembrane region" description="Helical" evidence="1">
    <location>
        <begin position="65"/>
        <end position="82"/>
    </location>
</feature>
<keyword evidence="1" id="KW-0812">Transmembrane</keyword>
<evidence type="ECO:0000313" key="4">
    <source>
        <dbReference type="Proteomes" id="UP000216857"/>
    </source>
</evidence>